<sequence>MPLETLSLKCPCGYIKHDVMCLGTFQNYSERILKFCGGLFILDSSGEGVTCRKCNAKARKIEFHCSFCDRVAVIGVEYRVKANTGRAVSMQMSVHKTVVFSN</sequence>
<dbReference type="AlphaFoldDB" id="A0A9X0CKR3"/>
<evidence type="ECO:0000313" key="2">
    <source>
        <dbReference type="Proteomes" id="UP001163046"/>
    </source>
</evidence>
<name>A0A9X0CKR3_9CNID</name>
<protein>
    <submittedName>
        <fullName evidence="1">Uncharacterized protein</fullName>
    </submittedName>
</protein>
<gene>
    <name evidence="1" type="ORF">OS493_016984</name>
</gene>
<reference evidence="1" key="1">
    <citation type="submission" date="2023-01" db="EMBL/GenBank/DDBJ databases">
        <title>Genome assembly of the deep-sea coral Lophelia pertusa.</title>
        <authorList>
            <person name="Herrera S."/>
            <person name="Cordes E."/>
        </authorList>
    </citation>
    <scope>NUCLEOTIDE SEQUENCE</scope>
    <source>
        <strain evidence="1">USNM1676648</strain>
        <tissue evidence="1">Polyp</tissue>
    </source>
</reference>
<accession>A0A9X0CKR3</accession>
<dbReference type="Proteomes" id="UP001163046">
    <property type="component" value="Unassembled WGS sequence"/>
</dbReference>
<keyword evidence="2" id="KW-1185">Reference proteome</keyword>
<evidence type="ECO:0000313" key="1">
    <source>
        <dbReference type="EMBL" id="KAJ7360352.1"/>
    </source>
</evidence>
<proteinExistence type="predicted"/>
<dbReference type="OrthoDB" id="5992405at2759"/>
<comment type="caution">
    <text evidence="1">The sequence shown here is derived from an EMBL/GenBank/DDBJ whole genome shotgun (WGS) entry which is preliminary data.</text>
</comment>
<dbReference type="EMBL" id="MU827310">
    <property type="protein sequence ID" value="KAJ7360352.1"/>
    <property type="molecule type" value="Genomic_DNA"/>
</dbReference>
<organism evidence="1 2">
    <name type="scientific">Desmophyllum pertusum</name>
    <dbReference type="NCBI Taxonomy" id="174260"/>
    <lineage>
        <taxon>Eukaryota</taxon>
        <taxon>Metazoa</taxon>
        <taxon>Cnidaria</taxon>
        <taxon>Anthozoa</taxon>
        <taxon>Hexacorallia</taxon>
        <taxon>Scleractinia</taxon>
        <taxon>Caryophylliina</taxon>
        <taxon>Caryophylliidae</taxon>
        <taxon>Desmophyllum</taxon>
    </lineage>
</organism>